<dbReference type="RefSeq" id="WP_012374590.1">
    <property type="nucleotide sequence ID" value="NC_010571.1"/>
</dbReference>
<evidence type="ECO:0000256" key="1">
    <source>
        <dbReference type="SAM" id="MobiDB-lite"/>
    </source>
</evidence>
<dbReference type="EMBL" id="CP001032">
    <property type="protein sequence ID" value="ACB75053.1"/>
    <property type="molecule type" value="Genomic_DNA"/>
</dbReference>
<keyword evidence="3" id="KW-1185">Reference proteome</keyword>
<sequence length="575" mass="65090">MQDDAGLGASQEPISPSHGMNANSTIPVVLITYARPAHLARTLAALKKNRVPLILAYSDGAKGPADAPLVKNAREILRAVDWCELRLVERTENLGLGRNVLTAVSDVAQRNEAFIVWEEDLVAVPGAYAWICSALHAYAHDRRVMSVTGWTHPRVTPSDAGESPYFDARAECWVWGAWARSWRGMDQETAAQKLRAAAKRGLAPDAYGADLPAMARVERKKNIWAVRWVYHHLEYGGLCVRPPWSMVEHIGFDRQASHAEVAVEWANLPLRPAPTIPQQWPQPKENSACRMLWKSVRGPSRWRTRARRVAKTIVPEWLRGWARAAFGWKWFEGDYATWADAKRRSRGYDDAAIVERVLRATCAVRDGRAAFERDGVTFASAVPEEGLVAALRIVAKATGGRLHMLDFGGALGTTYWRHRGELADLEELRWDVVEQRSFVAAGKVHLSGEGLEFFDSIEAADEARAHDVLLASTSLQYLEDPNRILERWIERGYPWLLFNNLPLHRTGRTRIAVQRVPPCIYPASYPVWFFNRQDFMRQLVDAYETVHEFSSEAVWPVSWRWYSSTGLLLRRKRKG</sequence>
<dbReference type="NCBIfam" id="TIGR04325">
    <property type="entry name" value="MTase_LIC12133"/>
    <property type="match status" value="1"/>
</dbReference>
<name>B1ZVW7_OPITP</name>
<dbReference type="OrthoDB" id="5180856at2"/>
<accession>B1ZVW7</accession>
<dbReference type="InterPro" id="IPR029044">
    <property type="entry name" value="Nucleotide-diphossugar_trans"/>
</dbReference>
<proteinExistence type="predicted"/>
<dbReference type="SUPFAM" id="SSF53448">
    <property type="entry name" value="Nucleotide-diphospho-sugar transferases"/>
    <property type="match status" value="1"/>
</dbReference>
<dbReference type="InterPro" id="IPR027612">
    <property type="entry name" value="Put_MTase_LIC12133"/>
</dbReference>
<dbReference type="STRING" id="452637.Oter_1769"/>
<dbReference type="eggNOG" id="COG1216">
    <property type="taxonomic scope" value="Bacteria"/>
</dbReference>
<dbReference type="HOGENOM" id="CLU_478027_0_0_0"/>
<evidence type="ECO:0000313" key="3">
    <source>
        <dbReference type="Proteomes" id="UP000007013"/>
    </source>
</evidence>
<evidence type="ECO:0000313" key="2">
    <source>
        <dbReference type="EMBL" id="ACB75053.1"/>
    </source>
</evidence>
<reference evidence="2 3" key="1">
    <citation type="journal article" date="2011" name="J. Bacteriol.">
        <title>Genome sequence of the verrucomicrobium Opitutus terrae PB90-1, an abundant inhabitant of rice paddy soil ecosystems.</title>
        <authorList>
            <person name="van Passel M.W."/>
            <person name="Kant R."/>
            <person name="Palva A."/>
            <person name="Copeland A."/>
            <person name="Lucas S."/>
            <person name="Lapidus A."/>
            <person name="Glavina del Rio T."/>
            <person name="Pitluck S."/>
            <person name="Goltsman E."/>
            <person name="Clum A."/>
            <person name="Sun H."/>
            <person name="Schmutz J."/>
            <person name="Larimer F.W."/>
            <person name="Land M.L."/>
            <person name="Hauser L."/>
            <person name="Kyrpides N."/>
            <person name="Mikhailova N."/>
            <person name="Richardson P.P."/>
            <person name="Janssen P.H."/>
            <person name="de Vos W.M."/>
            <person name="Smidt H."/>
        </authorList>
    </citation>
    <scope>NUCLEOTIDE SEQUENCE [LARGE SCALE GENOMIC DNA]</scope>
    <source>
        <strain evidence="3">DSM 11246 / JCM 15787 / PB90-1</strain>
    </source>
</reference>
<organism evidence="2 3">
    <name type="scientific">Opitutus terrae (strain DSM 11246 / JCM 15787 / PB90-1)</name>
    <dbReference type="NCBI Taxonomy" id="452637"/>
    <lineage>
        <taxon>Bacteria</taxon>
        <taxon>Pseudomonadati</taxon>
        <taxon>Verrucomicrobiota</taxon>
        <taxon>Opitutia</taxon>
        <taxon>Opitutales</taxon>
        <taxon>Opitutaceae</taxon>
        <taxon>Opitutus</taxon>
    </lineage>
</organism>
<feature type="region of interest" description="Disordered" evidence="1">
    <location>
        <begin position="1"/>
        <end position="20"/>
    </location>
</feature>
<dbReference type="Proteomes" id="UP000007013">
    <property type="component" value="Chromosome"/>
</dbReference>
<protein>
    <recommendedName>
        <fullName evidence="4">Methyltransferase, TIGR04325 family</fullName>
    </recommendedName>
</protein>
<dbReference type="KEGG" id="ote:Oter_1769"/>
<dbReference type="AlphaFoldDB" id="B1ZVW7"/>
<dbReference type="Gene3D" id="3.90.550.10">
    <property type="entry name" value="Spore Coat Polysaccharide Biosynthesis Protein SpsA, Chain A"/>
    <property type="match status" value="1"/>
</dbReference>
<gene>
    <name evidence="2" type="ordered locus">Oter_1769</name>
</gene>
<evidence type="ECO:0008006" key="4">
    <source>
        <dbReference type="Google" id="ProtNLM"/>
    </source>
</evidence>